<dbReference type="EMBL" id="JAGTXO010000004">
    <property type="protein sequence ID" value="KAG8468501.1"/>
    <property type="molecule type" value="Genomic_DNA"/>
</dbReference>
<evidence type="ECO:0000313" key="3">
    <source>
        <dbReference type="Proteomes" id="UP000751190"/>
    </source>
</evidence>
<feature type="compositionally biased region" description="Basic and acidic residues" evidence="1">
    <location>
        <begin position="502"/>
        <end position="515"/>
    </location>
</feature>
<evidence type="ECO:0000313" key="2">
    <source>
        <dbReference type="EMBL" id="KAG8468501.1"/>
    </source>
</evidence>
<keyword evidence="3" id="KW-1185">Reference proteome</keyword>
<dbReference type="AlphaFoldDB" id="A0A8J6CEW0"/>
<feature type="region of interest" description="Disordered" evidence="1">
    <location>
        <begin position="295"/>
        <end position="337"/>
    </location>
</feature>
<protein>
    <submittedName>
        <fullName evidence="2">Uncharacterized protein</fullName>
    </submittedName>
</protein>
<proteinExistence type="predicted"/>
<sequence>MKELERLLADPAKAPRVLGSAEAFVDALFVGKHVDELLVLRDGLRKLGLAGAMRRDVLSAVERSRTIPEFASRMGARELDALDGRVYYWTPDGRERTLKRDREGNLHRSVREKLCAAAELAHSSAQASHSPSEGAAAGLRATGGLYIAELARRRRRQHPCSPGERSRTLATRDVQDVLPHGAGRFLPCWDRGHAFVGGEGTGSSVHVDQVCWSNVGKNFAGRKAIAIWPTGRETRRVLDLWYRHCLLRPDNGTGELPAEAAAELASASRLAVVEPGDVFVFSGANAHTTIVVPDRTPDCTPGVPGPRSGAARGRTRAPPRRREGLRSTEPPPPPTRASCLSLTAFESFINLNEENLRAFLTTGTPAHDDECAMREDDLIDFKEDVADRMHAALEWVGGAERAVDEGARARARARTPPVPRATRASHSLAGRLRAAVLAAARLLRTNADIDTRMRALEGRARARMSCERTDGCCAPAGQPGQPNAACGLDAPADGTGGAASADGREPFGECGEEGHGDALESARFFLGGDEKGGPWTH</sequence>
<accession>A0A8J6CEW0</accession>
<organism evidence="2 3">
    <name type="scientific">Diacronema lutheri</name>
    <name type="common">Unicellular marine alga</name>
    <name type="synonym">Monochrysis lutheri</name>
    <dbReference type="NCBI Taxonomy" id="2081491"/>
    <lineage>
        <taxon>Eukaryota</taxon>
        <taxon>Haptista</taxon>
        <taxon>Haptophyta</taxon>
        <taxon>Pavlovophyceae</taxon>
        <taxon>Pavlovales</taxon>
        <taxon>Pavlovaceae</taxon>
        <taxon>Diacronema</taxon>
    </lineage>
</organism>
<dbReference type="Proteomes" id="UP000751190">
    <property type="component" value="Unassembled WGS sequence"/>
</dbReference>
<evidence type="ECO:0000256" key="1">
    <source>
        <dbReference type="SAM" id="MobiDB-lite"/>
    </source>
</evidence>
<reference evidence="2" key="1">
    <citation type="submission" date="2021-05" db="EMBL/GenBank/DDBJ databases">
        <title>The genome of the haptophyte Pavlova lutheri (Diacronema luteri, Pavlovales) - a model for lipid biosynthesis in eukaryotic algae.</title>
        <authorList>
            <person name="Hulatt C.J."/>
            <person name="Posewitz M.C."/>
        </authorList>
    </citation>
    <scope>NUCLEOTIDE SEQUENCE</scope>
    <source>
        <strain evidence="2">NIVA-4/92</strain>
    </source>
</reference>
<dbReference type="OMA" id="ARMSCER"/>
<feature type="region of interest" description="Disordered" evidence="1">
    <location>
        <begin position="495"/>
        <end position="515"/>
    </location>
</feature>
<gene>
    <name evidence="2" type="ORF">KFE25_013584</name>
</gene>
<dbReference type="OrthoDB" id="436796at2759"/>
<name>A0A8J6CEW0_DIALT</name>
<feature type="compositionally biased region" description="Low complexity" evidence="1">
    <location>
        <begin position="301"/>
        <end position="312"/>
    </location>
</feature>
<comment type="caution">
    <text evidence="2">The sequence shown here is derived from an EMBL/GenBank/DDBJ whole genome shotgun (WGS) entry which is preliminary data.</text>
</comment>